<dbReference type="EMBL" id="JAGSPA010000001">
    <property type="protein sequence ID" value="MBV7255278.1"/>
    <property type="molecule type" value="Genomic_DNA"/>
</dbReference>
<reference evidence="4 5" key="1">
    <citation type="submission" date="2021-04" db="EMBL/GenBank/DDBJ databases">
        <authorList>
            <person name="Pira H."/>
            <person name="Risdian C."/>
            <person name="Wink J."/>
        </authorList>
    </citation>
    <scope>NUCLEOTIDE SEQUENCE [LARGE SCALE GENOMIC DNA]</scope>
    <source>
        <strain evidence="4 5">WHA3</strain>
    </source>
</reference>
<gene>
    <name evidence="4" type="ORF">KCG44_00620</name>
</gene>
<proteinExistence type="inferred from homology"/>
<evidence type="ECO:0000313" key="5">
    <source>
        <dbReference type="Proteomes" id="UP000722336"/>
    </source>
</evidence>
<dbReference type="PANTHER" id="PTHR43785">
    <property type="entry name" value="GAMMA-GLUTAMYLPUTRESCINE SYNTHETASE"/>
    <property type="match status" value="1"/>
</dbReference>
<accession>A0ABS6SA69</accession>
<evidence type="ECO:0000259" key="3">
    <source>
        <dbReference type="PROSITE" id="PS51987"/>
    </source>
</evidence>
<sequence length="449" mass="48381">MPQDQIEDWLDGQGNIDFITLAAIDLNGVFRGKRLPRKLAGKLSSGAVKMPLAIMGVDICGTDVVGSGQVFETGDKDGICVPTGRQPVPIASDHGDSALILASLHTDLETPYAADPRNALKSVLDRYAKAGLTPVCASELEFFVYDLDASSSEMAVAPQVGGRGQTSAIYAVSELDEFGPFLTDLYAACEKAGIPAESAIAESGCGQFEVNFHHVRDALRAADDAQLFKHLAKLTARKHGFGATFMAKPFGEDSGSGLHIHFSLLDSEGVNVFDDGTPQGSKTLLSAVAGLLAAMPDHTAIFAPHYNSFRRLRAETHAPISIAWAYENRTAAIRIPDSQNADRRIEHRVAGADANPYLVLAAVLGAALVGIETQMEPPAPLEGSSYDQQLPAIPTNWQAALQHFRESELNRRIFGELLCTMYLACKEQELEVLANQVSPIEYDLYLDRV</sequence>
<dbReference type="Pfam" id="PF00120">
    <property type="entry name" value="Gln-synt_C"/>
    <property type="match status" value="1"/>
</dbReference>
<keyword evidence="5" id="KW-1185">Reference proteome</keyword>
<dbReference type="PANTHER" id="PTHR43785:SF12">
    <property type="entry name" value="TYPE-1 GLUTAMINE SYNTHETASE 2"/>
    <property type="match status" value="1"/>
</dbReference>
<protein>
    <submittedName>
        <fullName evidence="4">Glutamine synthetase</fullName>
    </submittedName>
</protein>
<organism evidence="4 5">
    <name type="scientific">Pacificimonas pallii</name>
    <dbReference type="NCBI Taxonomy" id="2827236"/>
    <lineage>
        <taxon>Bacteria</taxon>
        <taxon>Pseudomonadati</taxon>
        <taxon>Pseudomonadota</taxon>
        <taxon>Alphaproteobacteria</taxon>
        <taxon>Sphingomonadales</taxon>
        <taxon>Sphingosinicellaceae</taxon>
        <taxon>Pacificimonas</taxon>
    </lineage>
</organism>
<dbReference type="SMART" id="SM01230">
    <property type="entry name" value="Gln-synt_C"/>
    <property type="match status" value="1"/>
</dbReference>
<evidence type="ECO:0000313" key="4">
    <source>
        <dbReference type="EMBL" id="MBV7255278.1"/>
    </source>
</evidence>
<dbReference type="Proteomes" id="UP000722336">
    <property type="component" value="Unassembled WGS sequence"/>
</dbReference>
<keyword evidence="1" id="KW-0436">Ligase</keyword>
<comment type="similarity">
    <text evidence="2">Belongs to the glutamine synthetase family.</text>
</comment>
<dbReference type="PROSITE" id="PS51987">
    <property type="entry name" value="GS_CATALYTIC"/>
    <property type="match status" value="1"/>
</dbReference>
<evidence type="ECO:0000256" key="2">
    <source>
        <dbReference type="PROSITE-ProRule" id="PRU01331"/>
    </source>
</evidence>
<dbReference type="InterPro" id="IPR008146">
    <property type="entry name" value="Gln_synth_cat_dom"/>
</dbReference>
<name>A0ABS6SA69_9SPHN</name>
<feature type="domain" description="GS catalytic" evidence="3">
    <location>
        <begin position="116"/>
        <end position="449"/>
    </location>
</feature>
<dbReference type="RefSeq" id="WP_218443554.1">
    <property type="nucleotide sequence ID" value="NZ_JAGSPA010000001.1"/>
</dbReference>
<evidence type="ECO:0000256" key="1">
    <source>
        <dbReference type="ARBA" id="ARBA00022598"/>
    </source>
</evidence>
<comment type="caution">
    <text evidence="4">The sequence shown here is derived from an EMBL/GenBank/DDBJ whole genome shotgun (WGS) entry which is preliminary data.</text>
</comment>